<evidence type="ECO:0000313" key="2">
    <source>
        <dbReference type="Proteomes" id="UP000784294"/>
    </source>
</evidence>
<dbReference type="Gene3D" id="3.40.50.1580">
    <property type="entry name" value="Nucleoside phosphorylase domain"/>
    <property type="match status" value="1"/>
</dbReference>
<dbReference type="AlphaFoldDB" id="A0A448WB63"/>
<accession>A0A448WB63</accession>
<comment type="caution">
    <text evidence="1">The sequence shown here is derived from an EMBL/GenBank/DDBJ whole genome shotgun (WGS) entry which is preliminary data.</text>
</comment>
<dbReference type="EMBL" id="CAAALY010001720">
    <property type="protein sequence ID" value="VEL07434.1"/>
    <property type="molecule type" value="Genomic_DNA"/>
</dbReference>
<reference evidence="1" key="1">
    <citation type="submission" date="2018-11" db="EMBL/GenBank/DDBJ databases">
        <authorList>
            <consortium name="Pathogen Informatics"/>
        </authorList>
    </citation>
    <scope>NUCLEOTIDE SEQUENCE</scope>
</reference>
<dbReference type="PANTHER" id="PTHR43691:SF11">
    <property type="entry name" value="FI09636P-RELATED"/>
    <property type="match status" value="1"/>
</dbReference>
<dbReference type="PANTHER" id="PTHR43691">
    <property type="entry name" value="URIDINE PHOSPHORYLASE"/>
    <property type="match status" value="1"/>
</dbReference>
<dbReference type="GO" id="GO:0005829">
    <property type="term" value="C:cytosol"/>
    <property type="evidence" value="ECO:0007669"/>
    <property type="project" value="TreeGrafter"/>
</dbReference>
<name>A0A448WB63_9PLAT</name>
<gene>
    <name evidence="1" type="ORF">PXEA_LOCUS874</name>
</gene>
<dbReference type="GO" id="GO:0006218">
    <property type="term" value="P:uridine catabolic process"/>
    <property type="evidence" value="ECO:0007669"/>
    <property type="project" value="TreeGrafter"/>
</dbReference>
<dbReference type="Proteomes" id="UP000784294">
    <property type="component" value="Unassembled WGS sequence"/>
</dbReference>
<sequence length="79" mass="8850">MRNAHTRGIRNIEMESLCFAAMCLRLGVRAAMISVTLADRLQTDQILAEPDIVNDWHTRPINLLTTYLCHKLGGIVGET</sequence>
<protein>
    <recommendedName>
        <fullName evidence="3">Nucleoside phosphorylase domain-containing protein</fullName>
    </recommendedName>
</protein>
<dbReference type="SUPFAM" id="SSF53167">
    <property type="entry name" value="Purine and uridine phosphorylases"/>
    <property type="match status" value="1"/>
</dbReference>
<keyword evidence="2" id="KW-1185">Reference proteome</keyword>
<evidence type="ECO:0000313" key="1">
    <source>
        <dbReference type="EMBL" id="VEL07434.1"/>
    </source>
</evidence>
<proteinExistence type="predicted"/>
<dbReference type="OrthoDB" id="204058at2759"/>
<dbReference type="GO" id="GO:0004850">
    <property type="term" value="F:uridine phosphorylase activity"/>
    <property type="evidence" value="ECO:0007669"/>
    <property type="project" value="TreeGrafter"/>
</dbReference>
<dbReference type="InterPro" id="IPR035994">
    <property type="entry name" value="Nucleoside_phosphorylase_sf"/>
</dbReference>
<evidence type="ECO:0008006" key="3">
    <source>
        <dbReference type="Google" id="ProtNLM"/>
    </source>
</evidence>
<organism evidence="1 2">
    <name type="scientific">Protopolystoma xenopodis</name>
    <dbReference type="NCBI Taxonomy" id="117903"/>
    <lineage>
        <taxon>Eukaryota</taxon>
        <taxon>Metazoa</taxon>
        <taxon>Spiralia</taxon>
        <taxon>Lophotrochozoa</taxon>
        <taxon>Platyhelminthes</taxon>
        <taxon>Monogenea</taxon>
        <taxon>Polyopisthocotylea</taxon>
        <taxon>Polystomatidea</taxon>
        <taxon>Polystomatidae</taxon>
        <taxon>Protopolystoma</taxon>
    </lineage>
</organism>